<dbReference type="InterPro" id="IPR018060">
    <property type="entry name" value="HTH_AraC"/>
</dbReference>
<organism evidence="6 7">
    <name type="scientific">Spongiibacter pelagi</name>
    <dbReference type="NCBI Taxonomy" id="2760804"/>
    <lineage>
        <taxon>Bacteria</taxon>
        <taxon>Pseudomonadati</taxon>
        <taxon>Pseudomonadota</taxon>
        <taxon>Gammaproteobacteria</taxon>
        <taxon>Cellvibrionales</taxon>
        <taxon>Spongiibacteraceae</taxon>
        <taxon>Spongiibacter</taxon>
    </lineage>
</organism>
<dbReference type="AlphaFoldDB" id="A0A927C454"/>
<dbReference type="Pfam" id="PF12833">
    <property type="entry name" value="HTH_18"/>
    <property type="match status" value="1"/>
</dbReference>
<dbReference type="PRINTS" id="PR00032">
    <property type="entry name" value="HTHARAC"/>
</dbReference>
<keyword evidence="1" id="KW-0805">Transcription regulation</keyword>
<dbReference type="InterPro" id="IPR037923">
    <property type="entry name" value="HTH-like"/>
</dbReference>
<dbReference type="Pfam" id="PF02311">
    <property type="entry name" value="AraC_binding"/>
    <property type="match status" value="1"/>
</dbReference>
<dbReference type="Gene3D" id="2.60.120.280">
    <property type="entry name" value="Regulatory protein AraC"/>
    <property type="match status" value="1"/>
</dbReference>
<evidence type="ECO:0000256" key="2">
    <source>
        <dbReference type="ARBA" id="ARBA00023125"/>
    </source>
</evidence>
<evidence type="ECO:0000256" key="4">
    <source>
        <dbReference type="ARBA" id="ARBA00023163"/>
    </source>
</evidence>
<keyword evidence="2" id="KW-0238">DNA-binding</keyword>
<dbReference type="Gene3D" id="1.10.10.60">
    <property type="entry name" value="Homeodomain-like"/>
    <property type="match status" value="2"/>
</dbReference>
<dbReference type="Proteomes" id="UP000610558">
    <property type="component" value="Unassembled WGS sequence"/>
</dbReference>
<dbReference type="SMART" id="SM00342">
    <property type="entry name" value="HTH_ARAC"/>
    <property type="match status" value="1"/>
</dbReference>
<keyword evidence="7" id="KW-1185">Reference proteome</keyword>
<dbReference type="PANTHER" id="PTHR43280:SF30">
    <property type="entry name" value="MMSAB OPERON REGULATORY PROTEIN"/>
    <property type="match status" value="1"/>
</dbReference>
<evidence type="ECO:0000259" key="5">
    <source>
        <dbReference type="PROSITE" id="PS01124"/>
    </source>
</evidence>
<name>A0A927C454_9GAMM</name>
<comment type="caution">
    <text evidence="6">The sequence shown here is derived from an EMBL/GenBank/DDBJ whole genome shotgun (WGS) entry which is preliminary data.</text>
</comment>
<dbReference type="EMBL" id="JACXLD010000007">
    <property type="protein sequence ID" value="MBD2859823.1"/>
    <property type="molecule type" value="Genomic_DNA"/>
</dbReference>
<evidence type="ECO:0000313" key="7">
    <source>
        <dbReference type="Proteomes" id="UP000610558"/>
    </source>
</evidence>
<dbReference type="InterPro" id="IPR018062">
    <property type="entry name" value="HTH_AraC-typ_CS"/>
</dbReference>
<protein>
    <submittedName>
        <fullName evidence="6">AraC family transcriptional regulator</fullName>
    </submittedName>
</protein>
<dbReference type="PROSITE" id="PS01124">
    <property type="entry name" value="HTH_ARAC_FAMILY_2"/>
    <property type="match status" value="1"/>
</dbReference>
<reference evidence="6" key="1">
    <citation type="submission" date="2020-09" db="EMBL/GenBank/DDBJ databases">
        <authorList>
            <person name="Yoon J.-W."/>
        </authorList>
    </citation>
    <scope>NUCLEOTIDE SEQUENCE</scope>
    <source>
        <strain evidence="6">KMU-158</strain>
    </source>
</reference>
<gene>
    <name evidence="6" type="ORF">IB286_12490</name>
</gene>
<evidence type="ECO:0000313" key="6">
    <source>
        <dbReference type="EMBL" id="MBD2859823.1"/>
    </source>
</evidence>
<dbReference type="GO" id="GO:0043565">
    <property type="term" value="F:sequence-specific DNA binding"/>
    <property type="evidence" value="ECO:0007669"/>
    <property type="project" value="InterPro"/>
</dbReference>
<feature type="domain" description="HTH araC/xylS-type" evidence="5">
    <location>
        <begin position="196"/>
        <end position="294"/>
    </location>
</feature>
<dbReference type="RefSeq" id="WP_190766049.1">
    <property type="nucleotide sequence ID" value="NZ_JACXLD010000007.1"/>
</dbReference>
<dbReference type="InterPro" id="IPR020449">
    <property type="entry name" value="Tscrpt_reg_AraC-type_HTH"/>
</dbReference>
<dbReference type="PANTHER" id="PTHR43280">
    <property type="entry name" value="ARAC-FAMILY TRANSCRIPTIONAL REGULATOR"/>
    <property type="match status" value="1"/>
</dbReference>
<sequence>MNTPVESTNTSNWPLNREGVRFITPAFMVGQLAQHPMTEGLYPTAMGYYPQASGHRMQRQQHRDYLLIYCIEGMGTLMCDDKNYRVTQGDIVILDRDRPHAYKADAKSPWTIYWLHFNGRLAGDFYRHIQASSPILHIGVQPRVVRVFDGLSELRRSAYRMEEFIQGCHQLQAMLSYLALLARQQRPQSGKGLDWERLRATMQERVHGQLNLEELAASVNLSKYHFIKKFKSWSGQSPIQYFINTKIQRACYLLDSSSKSVKQVAAAVGYDDPYYFSRLFKKIMGMSPSEYRDNRRG</sequence>
<dbReference type="SUPFAM" id="SSF46689">
    <property type="entry name" value="Homeodomain-like"/>
    <property type="match status" value="2"/>
</dbReference>
<dbReference type="PROSITE" id="PS00041">
    <property type="entry name" value="HTH_ARAC_FAMILY_1"/>
    <property type="match status" value="1"/>
</dbReference>
<dbReference type="InterPro" id="IPR009057">
    <property type="entry name" value="Homeodomain-like_sf"/>
</dbReference>
<keyword evidence="4" id="KW-0804">Transcription</keyword>
<accession>A0A927C454</accession>
<keyword evidence="3" id="KW-0010">Activator</keyword>
<evidence type="ECO:0000256" key="3">
    <source>
        <dbReference type="ARBA" id="ARBA00023159"/>
    </source>
</evidence>
<dbReference type="GO" id="GO:0003700">
    <property type="term" value="F:DNA-binding transcription factor activity"/>
    <property type="evidence" value="ECO:0007669"/>
    <property type="project" value="InterPro"/>
</dbReference>
<dbReference type="CDD" id="cd06986">
    <property type="entry name" value="cupin_MmsR-like_N"/>
    <property type="match status" value="1"/>
</dbReference>
<dbReference type="SUPFAM" id="SSF51215">
    <property type="entry name" value="Regulatory protein AraC"/>
    <property type="match status" value="1"/>
</dbReference>
<evidence type="ECO:0000256" key="1">
    <source>
        <dbReference type="ARBA" id="ARBA00023015"/>
    </source>
</evidence>
<proteinExistence type="predicted"/>
<dbReference type="InterPro" id="IPR003313">
    <property type="entry name" value="AraC-bd"/>
</dbReference>